<evidence type="ECO:0000313" key="1">
    <source>
        <dbReference type="EMBL" id="OCW58806.1"/>
    </source>
</evidence>
<dbReference type="InterPro" id="IPR018727">
    <property type="entry name" value="DUF2267"/>
</dbReference>
<dbReference type="InterPro" id="IPR038282">
    <property type="entry name" value="DUF2267_sf"/>
</dbReference>
<reference evidence="1 2" key="1">
    <citation type="submission" date="2015-12" db="EMBL/GenBank/DDBJ databases">
        <authorList>
            <person name="Shamseldin A."/>
            <person name="Moawad H."/>
            <person name="Abd El-Rahim W.M."/>
            <person name="Sadowsky M.J."/>
        </authorList>
    </citation>
    <scope>NUCLEOTIDE SEQUENCE [LARGE SCALE GENOMIC DNA]</scope>
    <source>
        <strain evidence="1 2">JC234</strain>
    </source>
</reference>
<dbReference type="OrthoDB" id="20942at2"/>
<dbReference type="Proteomes" id="UP000094795">
    <property type="component" value="Unassembled WGS sequence"/>
</dbReference>
<dbReference type="AlphaFoldDB" id="A0A1C1YZH1"/>
<evidence type="ECO:0008006" key="3">
    <source>
        <dbReference type="Google" id="ProtNLM"/>
    </source>
</evidence>
<dbReference type="RefSeq" id="WP_066175279.1">
    <property type="nucleotide sequence ID" value="NZ_LQZT01000003.1"/>
</dbReference>
<comment type="caution">
    <text evidence="1">The sequence shown here is derived from an EMBL/GenBank/DDBJ whole genome shotgun (WGS) entry which is preliminary data.</text>
</comment>
<accession>A0A1C1YZH1</accession>
<keyword evidence="2" id="KW-1185">Reference proteome</keyword>
<dbReference type="EMBL" id="LQZT01000003">
    <property type="protein sequence ID" value="OCW58806.1"/>
    <property type="molecule type" value="Genomic_DNA"/>
</dbReference>
<gene>
    <name evidence="1" type="ORF">AWJ14_20680</name>
</gene>
<dbReference type="Gene3D" id="1.10.490.110">
    <property type="entry name" value="Uncharacterized conserved protein DUF2267"/>
    <property type="match status" value="1"/>
</dbReference>
<sequence>MTVPQEIALAGQRFDAMLVDLMDRLNLGTRHQTYAVLYGFLRVFRQRLDSDQVLVFAGALPVIVGAMFVREWDPDAERLPFADSDAYDAELRAIRRHHNLAPPGARRIIAACLRAHMDAAAFEAALARLPGEARAFWE</sequence>
<organism evidence="1 2">
    <name type="scientific">Hoeflea olei</name>
    <dbReference type="NCBI Taxonomy" id="1480615"/>
    <lineage>
        <taxon>Bacteria</taxon>
        <taxon>Pseudomonadati</taxon>
        <taxon>Pseudomonadota</taxon>
        <taxon>Alphaproteobacteria</taxon>
        <taxon>Hyphomicrobiales</taxon>
        <taxon>Rhizobiaceae</taxon>
        <taxon>Hoeflea</taxon>
    </lineage>
</organism>
<dbReference type="STRING" id="1480615.AWJ14_20680"/>
<protein>
    <recommendedName>
        <fullName evidence="3">DUF2267 domain-containing protein</fullName>
    </recommendedName>
</protein>
<proteinExistence type="predicted"/>
<name>A0A1C1YZH1_9HYPH</name>
<evidence type="ECO:0000313" key="2">
    <source>
        <dbReference type="Proteomes" id="UP000094795"/>
    </source>
</evidence>
<dbReference type="Pfam" id="PF10025">
    <property type="entry name" value="DUF2267"/>
    <property type="match status" value="1"/>
</dbReference>